<keyword evidence="1 9" id="KW-0479">Metal-binding</keyword>
<dbReference type="PROSITE" id="PS50884">
    <property type="entry name" value="ZF_DOF_2"/>
    <property type="match status" value="1"/>
</dbReference>
<keyword evidence="2 8" id="KW-0863">Zinc-finger</keyword>
<evidence type="ECO:0000256" key="4">
    <source>
        <dbReference type="ARBA" id="ARBA00023015"/>
    </source>
</evidence>
<evidence type="ECO:0000313" key="13">
    <source>
        <dbReference type="RefSeq" id="XP_010931618.1"/>
    </source>
</evidence>
<gene>
    <name evidence="13" type="primary">LOC105052488</name>
</gene>
<dbReference type="GeneID" id="105052488"/>
<comment type="function">
    <text evidence="9">Transcription factor that binds specifically to a 5'-AA[AG]G-3' consensus core sequence.</text>
</comment>
<sequence length="280" mass="29657">MAASEQAQHERKPKPRTRPPVQQQLQQCPQRPRPRLKCPRCGSCDTKFCYYNNYSLSQPRYYCNNCKRYWTVGGTLRSVPVGGRSRKGRSRGTNAAAKVQMLANGSAAAVGTAGLPDLAPAADPLPSSILFGGGTGGILPWGLQALPDFNPDGIIGDCPASSVISLPALDSRFGGSNYQQRQQLLGFGLGGTGRGRPAQQLGLDPYPAMGYIGNGWPRHQPTYSPVFSTAVAVTANAPPGGGGSNTAEGLFVEEQCGGEDWKLYLSARGHDPPPPSPSSM</sequence>
<evidence type="ECO:0000256" key="3">
    <source>
        <dbReference type="ARBA" id="ARBA00022833"/>
    </source>
</evidence>
<keyword evidence="12" id="KW-1185">Reference proteome</keyword>
<dbReference type="InParanoid" id="A0A6I9RS94"/>
<evidence type="ECO:0000256" key="5">
    <source>
        <dbReference type="ARBA" id="ARBA00023125"/>
    </source>
</evidence>
<keyword evidence="7 8" id="KW-0539">Nucleus</keyword>
<evidence type="ECO:0000256" key="7">
    <source>
        <dbReference type="ARBA" id="ARBA00023242"/>
    </source>
</evidence>
<dbReference type="GO" id="GO:0005634">
    <property type="term" value="C:nucleus"/>
    <property type="evidence" value="ECO:0007669"/>
    <property type="project" value="UniProtKB-SubCell"/>
</dbReference>
<keyword evidence="4 9" id="KW-0805">Transcription regulation</keyword>
<dbReference type="InterPro" id="IPR003851">
    <property type="entry name" value="Znf_Dof"/>
</dbReference>
<reference evidence="13" key="1">
    <citation type="submission" date="2025-08" db="UniProtKB">
        <authorList>
            <consortium name="RefSeq"/>
        </authorList>
    </citation>
    <scope>IDENTIFICATION</scope>
</reference>
<keyword evidence="3 9" id="KW-0862">Zinc</keyword>
<evidence type="ECO:0000256" key="10">
    <source>
        <dbReference type="SAM" id="MobiDB-lite"/>
    </source>
</evidence>
<protein>
    <recommendedName>
        <fullName evidence="9">Dof zinc finger protein</fullName>
    </recommendedName>
</protein>
<evidence type="ECO:0000256" key="9">
    <source>
        <dbReference type="RuleBase" id="RU369094"/>
    </source>
</evidence>
<evidence type="ECO:0000256" key="1">
    <source>
        <dbReference type="ARBA" id="ARBA00022723"/>
    </source>
</evidence>
<dbReference type="AlphaFoldDB" id="A0A6I9RS94"/>
<dbReference type="PROSITE" id="PS01361">
    <property type="entry name" value="ZF_DOF_1"/>
    <property type="match status" value="1"/>
</dbReference>
<dbReference type="PANTHER" id="PTHR31992:SF141">
    <property type="entry name" value="DOF ZINC FINGER PROTEIN DOF1.4"/>
    <property type="match status" value="1"/>
</dbReference>
<dbReference type="Proteomes" id="UP000504607">
    <property type="component" value="Chromosome 1"/>
</dbReference>
<organism evidence="12 13">
    <name type="scientific">Elaeis guineensis var. tenera</name>
    <name type="common">Oil palm</name>
    <dbReference type="NCBI Taxonomy" id="51953"/>
    <lineage>
        <taxon>Eukaryota</taxon>
        <taxon>Viridiplantae</taxon>
        <taxon>Streptophyta</taxon>
        <taxon>Embryophyta</taxon>
        <taxon>Tracheophyta</taxon>
        <taxon>Spermatophyta</taxon>
        <taxon>Magnoliopsida</taxon>
        <taxon>Liliopsida</taxon>
        <taxon>Arecaceae</taxon>
        <taxon>Arecoideae</taxon>
        <taxon>Cocoseae</taxon>
        <taxon>Elaeidinae</taxon>
        <taxon>Elaeis</taxon>
    </lineage>
</organism>
<feature type="domain" description="Dof-type" evidence="11">
    <location>
        <begin position="36"/>
        <end position="90"/>
    </location>
</feature>
<dbReference type="GO" id="GO:0003677">
    <property type="term" value="F:DNA binding"/>
    <property type="evidence" value="ECO:0007669"/>
    <property type="project" value="UniProtKB-UniRule"/>
</dbReference>
<evidence type="ECO:0000256" key="2">
    <source>
        <dbReference type="ARBA" id="ARBA00022771"/>
    </source>
</evidence>
<dbReference type="GO" id="GO:0008270">
    <property type="term" value="F:zinc ion binding"/>
    <property type="evidence" value="ECO:0007669"/>
    <property type="project" value="UniProtKB-KW"/>
</dbReference>
<name>A0A6I9RS94_ELAGV</name>
<evidence type="ECO:0000256" key="8">
    <source>
        <dbReference type="PROSITE-ProRule" id="PRU00071"/>
    </source>
</evidence>
<dbReference type="RefSeq" id="XP_010931618.1">
    <property type="nucleotide sequence ID" value="XM_010933316.1"/>
</dbReference>
<dbReference type="PANTHER" id="PTHR31992">
    <property type="entry name" value="DOF ZINC FINGER PROTEIN DOF1.4-RELATED"/>
    <property type="match status" value="1"/>
</dbReference>
<dbReference type="KEGG" id="egu:105052488"/>
<dbReference type="InterPro" id="IPR045174">
    <property type="entry name" value="Dof"/>
</dbReference>
<evidence type="ECO:0000259" key="11">
    <source>
        <dbReference type="PROSITE" id="PS50884"/>
    </source>
</evidence>
<dbReference type="OrthoDB" id="784213at2759"/>
<proteinExistence type="predicted"/>
<keyword evidence="6 9" id="KW-0804">Transcription</keyword>
<comment type="subcellular location">
    <subcellularLocation>
        <location evidence="8 9">Nucleus</location>
    </subcellularLocation>
</comment>
<evidence type="ECO:0000256" key="6">
    <source>
        <dbReference type="ARBA" id="ARBA00023163"/>
    </source>
</evidence>
<dbReference type="GO" id="GO:0003700">
    <property type="term" value="F:DNA-binding transcription factor activity"/>
    <property type="evidence" value="ECO:0007669"/>
    <property type="project" value="UniProtKB-UniRule"/>
</dbReference>
<feature type="region of interest" description="Disordered" evidence="10">
    <location>
        <begin position="1"/>
        <end position="33"/>
    </location>
</feature>
<accession>A0A6I9RS94</accession>
<feature type="compositionally biased region" description="Low complexity" evidence="10">
    <location>
        <begin position="19"/>
        <end position="30"/>
    </location>
</feature>
<dbReference type="Pfam" id="PF02701">
    <property type="entry name" value="Zn_ribbon_Dof"/>
    <property type="match status" value="1"/>
</dbReference>
<evidence type="ECO:0000313" key="12">
    <source>
        <dbReference type="Proteomes" id="UP000504607"/>
    </source>
</evidence>
<keyword evidence="5 8" id="KW-0238">DNA-binding</keyword>